<dbReference type="InterPro" id="IPR017441">
    <property type="entry name" value="Protein_kinase_ATP_BS"/>
</dbReference>
<dbReference type="PROSITE" id="PS00108">
    <property type="entry name" value="PROTEIN_KINASE_ST"/>
    <property type="match status" value="1"/>
</dbReference>
<evidence type="ECO:0000256" key="11">
    <source>
        <dbReference type="SAM" id="MobiDB-lite"/>
    </source>
</evidence>
<dbReference type="InterPro" id="IPR008271">
    <property type="entry name" value="Ser/Thr_kinase_AS"/>
</dbReference>
<dbReference type="Gene3D" id="3.30.200.20">
    <property type="entry name" value="Phosphorylase Kinase, domain 1"/>
    <property type="match status" value="1"/>
</dbReference>
<feature type="region of interest" description="Disordered" evidence="11">
    <location>
        <begin position="227"/>
        <end position="270"/>
    </location>
</feature>
<feature type="compositionally biased region" description="Polar residues" evidence="11">
    <location>
        <begin position="152"/>
        <end position="167"/>
    </location>
</feature>
<comment type="catalytic activity">
    <reaction evidence="9">
        <text>L-seryl-[protein] + ATP = O-phospho-L-seryl-[protein] + ADP + H(+)</text>
        <dbReference type="Rhea" id="RHEA:17989"/>
        <dbReference type="Rhea" id="RHEA-COMP:9863"/>
        <dbReference type="Rhea" id="RHEA-COMP:11604"/>
        <dbReference type="ChEBI" id="CHEBI:15378"/>
        <dbReference type="ChEBI" id="CHEBI:29999"/>
        <dbReference type="ChEBI" id="CHEBI:30616"/>
        <dbReference type="ChEBI" id="CHEBI:83421"/>
        <dbReference type="ChEBI" id="CHEBI:456216"/>
        <dbReference type="EC" id="2.7.11.1"/>
    </reaction>
</comment>
<dbReference type="InterPro" id="IPR011009">
    <property type="entry name" value="Kinase-like_dom_sf"/>
</dbReference>
<evidence type="ECO:0000256" key="8">
    <source>
        <dbReference type="ARBA" id="ARBA00047899"/>
    </source>
</evidence>
<feature type="compositionally biased region" description="Low complexity" evidence="11">
    <location>
        <begin position="116"/>
        <end position="131"/>
    </location>
</feature>
<dbReference type="PROSITE" id="PS00107">
    <property type="entry name" value="PROTEIN_KINASE_ATP"/>
    <property type="match status" value="1"/>
</dbReference>
<evidence type="ECO:0000313" key="13">
    <source>
        <dbReference type="Proteomes" id="UP000000437"/>
    </source>
</evidence>
<dbReference type="Proteomes" id="UP000000437">
    <property type="component" value="Chromosome 8"/>
</dbReference>
<dbReference type="AlphaFoldDB" id="A0AB32TWK2"/>
<gene>
    <name evidence="14" type="primary">LOC137496390</name>
</gene>
<keyword evidence="5 10" id="KW-0547">Nucleotide-binding</keyword>
<name>A0AB32TWK2_DANRE</name>
<proteinExistence type="inferred from homology"/>
<dbReference type="GO" id="GO:0005524">
    <property type="term" value="F:ATP binding"/>
    <property type="evidence" value="ECO:0007669"/>
    <property type="project" value="UniProtKB-UniRule"/>
</dbReference>
<evidence type="ECO:0000256" key="10">
    <source>
        <dbReference type="PROSITE-ProRule" id="PRU10141"/>
    </source>
</evidence>
<feature type="binding site" evidence="10">
    <location>
        <position position="322"/>
    </location>
    <ligand>
        <name>ATP</name>
        <dbReference type="ChEBI" id="CHEBI:30616"/>
    </ligand>
</feature>
<evidence type="ECO:0000256" key="1">
    <source>
        <dbReference type="ARBA" id="ARBA00005505"/>
    </source>
</evidence>
<evidence type="ECO:0000256" key="7">
    <source>
        <dbReference type="ARBA" id="ARBA00022840"/>
    </source>
</evidence>
<accession>A0AB32TWK2</accession>
<dbReference type="FunFam" id="1.10.510.10:FF:002035">
    <property type="entry name" value="Pim proto-oncogene, serine/threonine kinase,-related 182"/>
    <property type="match status" value="1"/>
</dbReference>
<dbReference type="SMART" id="SM00220">
    <property type="entry name" value="S_TKc"/>
    <property type="match status" value="1"/>
</dbReference>
<feature type="compositionally biased region" description="Polar residues" evidence="11">
    <location>
        <begin position="250"/>
        <end position="269"/>
    </location>
</feature>
<keyword evidence="3" id="KW-0723">Serine/threonine-protein kinase</keyword>
<keyword evidence="7 10" id="KW-0067">ATP-binding</keyword>
<dbReference type="PANTHER" id="PTHR22984:SF11">
    <property type="entry name" value="AURORA KINASE-RELATED"/>
    <property type="match status" value="1"/>
</dbReference>
<dbReference type="KEGG" id="dre:137496390"/>
<dbReference type="InterPro" id="IPR051138">
    <property type="entry name" value="PIM_Ser/Thr_kinase"/>
</dbReference>
<feature type="domain" description="Protein kinase" evidence="12">
    <location>
        <begin position="293"/>
        <end position="548"/>
    </location>
</feature>
<comment type="similarity">
    <text evidence="1">Belongs to the protein kinase superfamily. CAMK Ser/Thr protein kinase family. PIM subfamily.</text>
</comment>
<organism evidence="13 14">
    <name type="scientific">Danio rerio</name>
    <name type="common">Zebrafish</name>
    <name type="synonym">Brachydanio rerio</name>
    <dbReference type="NCBI Taxonomy" id="7955"/>
    <lineage>
        <taxon>Eukaryota</taxon>
        <taxon>Metazoa</taxon>
        <taxon>Chordata</taxon>
        <taxon>Craniata</taxon>
        <taxon>Vertebrata</taxon>
        <taxon>Euteleostomi</taxon>
        <taxon>Actinopterygii</taxon>
        <taxon>Neopterygii</taxon>
        <taxon>Teleostei</taxon>
        <taxon>Ostariophysi</taxon>
        <taxon>Cypriniformes</taxon>
        <taxon>Danionidae</taxon>
        <taxon>Danioninae</taxon>
        <taxon>Danio</taxon>
    </lineage>
</organism>
<evidence type="ECO:0000256" key="6">
    <source>
        <dbReference type="ARBA" id="ARBA00022777"/>
    </source>
</evidence>
<comment type="catalytic activity">
    <reaction evidence="8">
        <text>L-threonyl-[protein] + ATP = O-phospho-L-threonyl-[protein] + ADP + H(+)</text>
        <dbReference type="Rhea" id="RHEA:46608"/>
        <dbReference type="Rhea" id="RHEA-COMP:11060"/>
        <dbReference type="Rhea" id="RHEA-COMP:11605"/>
        <dbReference type="ChEBI" id="CHEBI:15378"/>
        <dbReference type="ChEBI" id="CHEBI:30013"/>
        <dbReference type="ChEBI" id="CHEBI:30616"/>
        <dbReference type="ChEBI" id="CHEBI:61977"/>
        <dbReference type="ChEBI" id="CHEBI:456216"/>
        <dbReference type="EC" id="2.7.11.1"/>
    </reaction>
</comment>
<dbReference type="Gene3D" id="1.10.510.10">
    <property type="entry name" value="Transferase(Phosphotransferase) domain 1"/>
    <property type="match status" value="1"/>
</dbReference>
<keyword evidence="13" id="KW-1185">Reference proteome</keyword>
<sequence>MYSVSLDRVTENSVFNINIVDFGKKYRTMGRVGKKFKKFCNWAFSRKSGKTQQNQSLGELEHQRCFDGEAGPSNVAFISHIHTGAGVSPSPAPHKAEKKLKRFRKWLSRKFKKTTTRAPQTQPSSPQTQRSPDGEAACVSPRPVQDEGVNNRCVSIQTPVKTPSTETEQPEDTECWHLCVSSLTPADISESDRASLQSWHSCASSLGTSENSESDYASLHSSQCCGSSLDTSENGESDRASVHSAPPCVSSPTADPSVSKESTASSSDNDFWKAEKKIPVNLDSNPGDINDEYRVKSIIGKGGFGSVSAGVRRSDSRKVAIKNVSKTKARRTMKILPYEKTVPQEVGLMYLMSKGPYVPQIIQLLDWYETPSQYTLVLESPNSCMDLQTFAWKHRKKMTESVARLVMHQVVAAAIECCERDVYHSDIKPENVLINPHTFQIKLIDFGVGRIMNSEGYSTFCGTKPYAPPEFSDCKKFHAKPATVYSIGVMLYRLLHRKYPRRELTKIVARTWERDKLSKECIDMICSCLQRDPQQRIPLEEILQHNWFQVLILKPSKEKKTLKEKIQSILKFR</sequence>
<dbReference type="RefSeq" id="XP_068079329.1">
    <property type="nucleotide sequence ID" value="XM_068223228.2"/>
</dbReference>
<keyword evidence="6" id="KW-0418">Kinase</keyword>
<evidence type="ECO:0000259" key="12">
    <source>
        <dbReference type="PROSITE" id="PS50011"/>
    </source>
</evidence>
<evidence type="ECO:0000256" key="5">
    <source>
        <dbReference type="ARBA" id="ARBA00022741"/>
    </source>
</evidence>
<evidence type="ECO:0000256" key="2">
    <source>
        <dbReference type="ARBA" id="ARBA00012513"/>
    </source>
</evidence>
<dbReference type="PANTHER" id="PTHR22984">
    <property type="entry name" value="SERINE/THREONINE-PROTEIN KINASE PIM"/>
    <property type="match status" value="1"/>
</dbReference>
<dbReference type="GO" id="GO:0004674">
    <property type="term" value="F:protein serine/threonine kinase activity"/>
    <property type="evidence" value="ECO:0007669"/>
    <property type="project" value="UniProtKB-KW"/>
</dbReference>
<dbReference type="GeneID" id="137496390"/>
<dbReference type="EC" id="2.7.11.1" evidence="2"/>
<protein>
    <recommendedName>
        <fullName evidence="2">non-specific serine/threonine protein kinase</fullName>
        <ecNumber evidence="2">2.7.11.1</ecNumber>
    </recommendedName>
</protein>
<keyword evidence="4" id="KW-0808">Transferase</keyword>
<dbReference type="Pfam" id="PF00069">
    <property type="entry name" value="Pkinase"/>
    <property type="match status" value="1"/>
</dbReference>
<dbReference type="InterPro" id="IPR000719">
    <property type="entry name" value="Prot_kinase_dom"/>
</dbReference>
<reference evidence="14" key="1">
    <citation type="submission" date="2025-08" db="UniProtKB">
        <authorList>
            <consortium name="RefSeq"/>
        </authorList>
    </citation>
    <scope>IDENTIFICATION</scope>
    <source>
        <strain evidence="14">Tuebingen</strain>
        <tissue evidence="14">Fibroblasts and whole tissue</tissue>
    </source>
</reference>
<evidence type="ECO:0000256" key="4">
    <source>
        <dbReference type="ARBA" id="ARBA00022679"/>
    </source>
</evidence>
<dbReference type="PROSITE" id="PS50011">
    <property type="entry name" value="PROTEIN_KINASE_DOM"/>
    <property type="match status" value="1"/>
</dbReference>
<evidence type="ECO:0000256" key="3">
    <source>
        <dbReference type="ARBA" id="ARBA00022527"/>
    </source>
</evidence>
<evidence type="ECO:0000256" key="9">
    <source>
        <dbReference type="ARBA" id="ARBA00048679"/>
    </source>
</evidence>
<evidence type="ECO:0000313" key="14">
    <source>
        <dbReference type="RefSeq" id="XP_068079329.1"/>
    </source>
</evidence>
<feature type="region of interest" description="Disordered" evidence="11">
    <location>
        <begin position="111"/>
        <end position="171"/>
    </location>
</feature>
<dbReference type="SUPFAM" id="SSF56112">
    <property type="entry name" value="Protein kinase-like (PK-like)"/>
    <property type="match status" value="1"/>
</dbReference>